<dbReference type="AlphaFoldDB" id="V6LPT8"/>
<reference evidence="1 2" key="1">
    <citation type="journal article" date="2014" name="PLoS Genet.">
        <title>The Genome of Spironucleus salmonicida Highlights a Fish Pathogen Adapted to Fluctuating Environments.</title>
        <authorList>
            <person name="Xu F."/>
            <person name="Jerlstrom-Hultqvist J."/>
            <person name="Einarsson E."/>
            <person name="Astvaldsson A."/>
            <person name="Svard S.G."/>
            <person name="Andersson J.O."/>
        </authorList>
    </citation>
    <scope>NUCLEOTIDE SEQUENCE</scope>
    <source>
        <strain evidence="2">ATCC 50377</strain>
    </source>
</reference>
<accession>V6LPT8</accession>
<keyword evidence="3" id="KW-1185">Reference proteome</keyword>
<sequence>MNQNYFDDPKTPKQQRAAVRLLQRKSFTTIPQILPNMSTGKKLRCGLPKVLSMRDFDEQISAPSTPHTTAKLRPLGANVTDGLDEEFGQLEALVSPLQKFLPKPRRQ</sequence>
<protein>
    <submittedName>
        <fullName evidence="1">Uncharacterized protein</fullName>
    </submittedName>
</protein>
<name>V6LPT8_9EUKA</name>
<dbReference type="EMBL" id="AUWU02000002">
    <property type="protein sequence ID" value="KAH0575947.1"/>
    <property type="molecule type" value="Genomic_DNA"/>
</dbReference>
<organism evidence="1">
    <name type="scientific">Spironucleus salmonicida</name>
    <dbReference type="NCBI Taxonomy" id="348837"/>
    <lineage>
        <taxon>Eukaryota</taxon>
        <taxon>Metamonada</taxon>
        <taxon>Diplomonadida</taxon>
        <taxon>Hexamitidae</taxon>
        <taxon>Hexamitinae</taxon>
        <taxon>Spironucleus</taxon>
    </lineage>
</organism>
<dbReference type="EMBL" id="KI546072">
    <property type="protein sequence ID" value="EST46677.1"/>
    <property type="molecule type" value="Genomic_DNA"/>
</dbReference>
<evidence type="ECO:0000313" key="3">
    <source>
        <dbReference type="Proteomes" id="UP000018208"/>
    </source>
</evidence>
<gene>
    <name evidence="1" type="ORF">SS50377_13308</name>
    <name evidence="2" type="ORF">SS50377_21483</name>
</gene>
<evidence type="ECO:0000313" key="1">
    <source>
        <dbReference type="EMBL" id="EST46677.1"/>
    </source>
</evidence>
<dbReference type="Proteomes" id="UP000018208">
    <property type="component" value="Unassembled WGS sequence"/>
</dbReference>
<proteinExistence type="predicted"/>
<evidence type="ECO:0000313" key="2">
    <source>
        <dbReference type="EMBL" id="KAH0575947.1"/>
    </source>
</evidence>
<dbReference type="VEuPathDB" id="GiardiaDB:SS50377_21483"/>
<reference evidence="2" key="2">
    <citation type="submission" date="2020-12" db="EMBL/GenBank/DDBJ databases">
        <title>New Spironucleus salmonicida genome in near-complete chromosomes.</title>
        <authorList>
            <person name="Xu F."/>
            <person name="Kurt Z."/>
            <person name="Jimenez-Gonzalez A."/>
            <person name="Astvaldsson A."/>
            <person name="Andersson J.O."/>
            <person name="Svard S.G."/>
        </authorList>
    </citation>
    <scope>NUCLEOTIDE SEQUENCE</scope>
    <source>
        <strain evidence="2">ATCC 50377</strain>
    </source>
</reference>